<accession>A0A2P6S4G2</accession>
<dbReference type="Proteomes" id="UP000238479">
    <property type="component" value="Chromosome 2"/>
</dbReference>
<feature type="region of interest" description="Disordered" evidence="1">
    <location>
        <begin position="60"/>
        <end position="81"/>
    </location>
</feature>
<evidence type="ECO:0000313" key="4">
    <source>
        <dbReference type="Proteomes" id="UP000238479"/>
    </source>
</evidence>
<dbReference type="PANTHER" id="PTHR37908">
    <property type="entry name" value="TRANSMEMBRANE PROTEIN"/>
    <property type="match status" value="1"/>
</dbReference>
<organism evidence="3 4">
    <name type="scientific">Rosa chinensis</name>
    <name type="common">China rose</name>
    <dbReference type="NCBI Taxonomy" id="74649"/>
    <lineage>
        <taxon>Eukaryota</taxon>
        <taxon>Viridiplantae</taxon>
        <taxon>Streptophyta</taxon>
        <taxon>Embryophyta</taxon>
        <taxon>Tracheophyta</taxon>
        <taxon>Spermatophyta</taxon>
        <taxon>Magnoliopsida</taxon>
        <taxon>eudicotyledons</taxon>
        <taxon>Gunneridae</taxon>
        <taxon>Pentapetalae</taxon>
        <taxon>rosids</taxon>
        <taxon>fabids</taxon>
        <taxon>Rosales</taxon>
        <taxon>Rosaceae</taxon>
        <taxon>Rosoideae</taxon>
        <taxon>Rosoideae incertae sedis</taxon>
        <taxon>Rosa</taxon>
    </lineage>
</organism>
<evidence type="ECO:0000256" key="1">
    <source>
        <dbReference type="SAM" id="MobiDB-lite"/>
    </source>
</evidence>
<name>A0A2P6S4G2_ROSCH</name>
<feature type="chain" id="PRO_5015146695" evidence="2">
    <location>
        <begin position="27"/>
        <end position="81"/>
    </location>
</feature>
<sequence>MMGRPWFLRVLTVSCFLALFFSQGFGRNLIERGDQHEDSSFQTEEIDPSVRKLYEVMDYPDPEPNVNPRTGNLFTPPPQPN</sequence>
<dbReference type="PANTHER" id="PTHR37908:SF4">
    <property type="entry name" value="PROTEIN, PUTATIVE-RELATED"/>
    <property type="match status" value="1"/>
</dbReference>
<feature type="signal peptide" evidence="2">
    <location>
        <begin position="1"/>
        <end position="26"/>
    </location>
</feature>
<gene>
    <name evidence="3" type="ORF">RchiOBHm_Chr2g0167761</name>
</gene>
<proteinExistence type="predicted"/>
<dbReference type="EMBL" id="PDCK01000040">
    <property type="protein sequence ID" value="PRQ53552.1"/>
    <property type="molecule type" value="Genomic_DNA"/>
</dbReference>
<keyword evidence="2" id="KW-0732">Signal</keyword>
<reference evidence="3 4" key="1">
    <citation type="journal article" date="2018" name="Nat. Genet.">
        <title>The Rosa genome provides new insights in the design of modern roses.</title>
        <authorList>
            <person name="Bendahmane M."/>
        </authorList>
    </citation>
    <scope>NUCLEOTIDE SEQUENCE [LARGE SCALE GENOMIC DNA]</scope>
    <source>
        <strain evidence="4">cv. Old Blush</strain>
    </source>
</reference>
<protein>
    <submittedName>
        <fullName evidence="3">Uncharacterized protein</fullName>
    </submittedName>
</protein>
<dbReference type="Gramene" id="PRQ53552">
    <property type="protein sequence ID" value="PRQ53552"/>
    <property type="gene ID" value="RchiOBHm_Chr2g0167761"/>
</dbReference>
<dbReference type="AlphaFoldDB" id="A0A2P6S4G2"/>
<keyword evidence="4" id="KW-1185">Reference proteome</keyword>
<comment type="caution">
    <text evidence="3">The sequence shown here is derived from an EMBL/GenBank/DDBJ whole genome shotgun (WGS) entry which is preliminary data.</text>
</comment>
<dbReference type="OMA" id="RVAMMET"/>
<evidence type="ECO:0000256" key="2">
    <source>
        <dbReference type="SAM" id="SignalP"/>
    </source>
</evidence>
<evidence type="ECO:0000313" key="3">
    <source>
        <dbReference type="EMBL" id="PRQ53552.1"/>
    </source>
</evidence>